<evidence type="ECO:0000313" key="3">
    <source>
        <dbReference type="Proteomes" id="UP001438008"/>
    </source>
</evidence>
<evidence type="ECO:0000256" key="1">
    <source>
        <dbReference type="SAM" id="Phobius"/>
    </source>
</evidence>
<keyword evidence="1" id="KW-0812">Transmembrane</keyword>
<gene>
    <name evidence="2" type="ORF">WMO29_01530</name>
</gene>
<keyword evidence="3" id="KW-1185">Reference proteome</keyword>
<evidence type="ECO:0000313" key="2">
    <source>
        <dbReference type="EMBL" id="MEQ2471183.1"/>
    </source>
</evidence>
<dbReference type="Proteomes" id="UP001438008">
    <property type="component" value="Unassembled WGS sequence"/>
</dbReference>
<protein>
    <submittedName>
        <fullName evidence="2">Uncharacterized protein</fullName>
    </submittedName>
</protein>
<reference evidence="2 3" key="1">
    <citation type="submission" date="2024-03" db="EMBL/GenBank/DDBJ databases">
        <title>Human intestinal bacterial collection.</title>
        <authorList>
            <person name="Pauvert C."/>
            <person name="Hitch T.C.A."/>
            <person name="Clavel T."/>
        </authorList>
    </citation>
    <scope>NUCLEOTIDE SEQUENCE [LARGE SCALE GENOMIC DNA]</scope>
    <source>
        <strain evidence="2 3">CLA-AA-H132</strain>
    </source>
</reference>
<name>A0ABV1FCU4_9FIRM</name>
<proteinExistence type="predicted"/>
<dbReference type="EMBL" id="JBBMFE010000001">
    <property type="protein sequence ID" value="MEQ2471183.1"/>
    <property type="molecule type" value="Genomic_DNA"/>
</dbReference>
<organism evidence="2 3">
    <name type="scientific">Laedolimicola intestinihominis</name>
    <dbReference type="NCBI Taxonomy" id="3133166"/>
    <lineage>
        <taxon>Bacteria</taxon>
        <taxon>Bacillati</taxon>
        <taxon>Bacillota</taxon>
        <taxon>Clostridia</taxon>
        <taxon>Lachnospirales</taxon>
        <taxon>Lachnospiraceae</taxon>
        <taxon>Laedolimicola</taxon>
    </lineage>
</organism>
<feature type="transmembrane region" description="Helical" evidence="1">
    <location>
        <begin position="6"/>
        <end position="24"/>
    </location>
</feature>
<dbReference type="RefSeq" id="WP_349163452.1">
    <property type="nucleotide sequence ID" value="NZ_JBBMFE010000001.1"/>
</dbReference>
<keyword evidence="1" id="KW-1133">Transmembrane helix</keyword>
<sequence length="43" mass="5013">MDILINHWHCIIPAVVMLLAMFFLRSKDSDKNQNGENKDTHES</sequence>
<keyword evidence="1" id="KW-0472">Membrane</keyword>
<accession>A0ABV1FCU4</accession>
<comment type="caution">
    <text evidence="2">The sequence shown here is derived from an EMBL/GenBank/DDBJ whole genome shotgun (WGS) entry which is preliminary data.</text>
</comment>